<evidence type="ECO:0000313" key="1">
    <source>
        <dbReference type="EMBL" id="CAI9533303.1"/>
    </source>
</evidence>
<evidence type="ECO:0000313" key="2">
    <source>
        <dbReference type="Proteomes" id="UP001162483"/>
    </source>
</evidence>
<proteinExistence type="predicted"/>
<protein>
    <submittedName>
        <fullName evidence="1">Uncharacterized protein</fullName>
    </submittedName>
</protein>
<sequence>MSKKTVKEIAELSAGTLFAVCRRDENRPIFFTVPEKSAGFLPIYGLHYIGIS</sequence>
<keyword evidence="2" id="KW-1185">Reference proteome</keyword>
<dbReference type="EMBL" id="CATNWA010000123">
    <property type="protein sequence ID" value="CAI9533303.1"/>
    <property type="molecule type" value="Genomic_DNA"/>
</dbReference>
<organism evidence="1 2">
    <name type="scientific">Staurois parvus</name>
    <dbReference type="NCBI Taxonomy" id="386267"/>
    <lineage>
        <taxon>Eukaryota</taxon>
        <taxon>Metazoa</taxon>
        <taxon>Chordata</taxon>
        <taxon>Craniata</taxon>
        <taxon>Vertebrata</taxon>
        <taxon>Euteleostomi</taxon>
        <taxon>Amphibia</taxon>
        <taxon>Batrachia</taxon>
        <taxon>Anura</taxon>
        <taxon>Neobatrachia</taxon>
        <taxon>Ranoidea</taxon>
        <taxon>Ranidae</taxon>
        <taxon>Staurois</taxon>
    </lineage>
</organism>
<reference evidence="1" key="1">
    <citation type="submission" date="2023-05" db="EMBL/GenBank/DDBJ databases">
        <authorList>
            <person name="Stuckert A."/>
        </authorList>
    </citation>
    <scope>NUCLEOTIDE SEQUENCE</scope>
</reference>
<name>A0ABN9AHU8_9NEOB</name>
<accession>A0ABN9AHU8</accession>
<comment type="caution">
    <text evidence="1">The sequence shown here is derived from an EMBL/GenBank/DDBJ whole genome shotgun (WGS) entry which is preliminary data.</text>
</comment>
<gene>
    <name evidence="1" type="ORF">SPARVUS_LOCUS345752</name>
</gene>
<dbReference type="Proteomes" id="UP001162483">
    <property type="component" value="Unassembled WGS sequence"/>
</dbReference>